<accession>A0A545SRV0</accession>
<keyword evidence="2 4" id="KW-0819">tRNA processing</keyword>
<dbReference type="InterPro" id="IPR001406">
    <property type="entry name" value="PsdUridine_synth_TruA"/>
</dbReference>
<feature type="domain" description="Pseudouridine synthase I TruA alpha/beta" evidence="8">
    <location>
        <begin position="168"/>
        <end position="269"/>
    </location>
</feature>
<feature type="binding site" evidence="4 6">
    <location>
        <position position="134"/>
    </location>
    <ligand>
        <name>substrate</name>
    </ligand>
</feature>
<dbReference type="Proteomes" id="UP000319732">
    <property type="component" value="Unassembled WGS sequence"/>
</dbReference>
<dbReference type="AlphaFoldDB" id="A0A545SRV0"/>
<evidence type="ECO:0000256" key="1">
    <source>
        <dbReference type="ARBA" id="ARBA00009375"/>
    </source>
</evidence>
<evidence type="ECO:0000256" key="7">
    <source>
        <dbReference type="RuleBase" id="RU003792"/>
    </source>
</evidence>
<comment type="subunit">
    <text evidence="4">Homodimer.</text>
</comment>
<gene>
    <name evidence="4 9" type="primary">truA</name>
    <name evidence="9" type="ORF">FKG94_25315</name>
</gene>
<dbReference type="FunFam" id="3.30.70.580:FF:000001">
    <property type="entry name" value="tRNA pseudouridine synthase A"/>
    <property type="match status" value="1"/>
</dbReference>
<comment type="function">
    <text evidence="4">Formation of pseudouridine at positions 38, 39 and 40 in the anticodon stem and loop of transfer RNAs.</text>
</comment>
<dbReference type="EC" id="5.4.99.12" evidence="4"/>
<comment type="catalytic activity">
    <reaction evidence="4 7">
        <text>uridine(38/39/40) in tRNA = pseudouridine(38/39/40) in tRNA</text>
        <dbReference type="Rhea" id="RHEA:22376"/>
        <dbReference type="Rhea" id="RHEA-COMP:10085"/>
        <dbReference type="Rhea" id="RHEA-COMP:10087"/>
        <dbReference type="ChEBI" id="CHEBI:65314"/>
        <dbReference type="ChEBI" id="CHEBI:65315"/>
        <dbReference type="EC" id="5.4.99.12"/>
    </reaction>
</comment>
<protein>
    <recommendedName>
        <fullName evidence="4">tRNA pseudouridine synthase A</fullName>
        <ecNumber evidence="4">5.4.99.12</ecNumber>
    </recommendedName>
    <alternativeName>
        <fullName evidence="4">tRNA pseudouridine(38-40) synthase</fullName>
    </alternativeName>
    <alternativeName>
        <fullName evidence="4">tRNA pseudouridylate synthase I</fullName>
    </alternativeName>
    <alternativeName>
        <fullName evidence="4">tRNA-uridine isomerase I</fullName>
    </alternativeName>
</protein>
<dbReference type="InterPro" id="IPR020094">
    <property type="entry name" value="TruA/RsuA/RluB/E/F_N"/>
</dbReference>
<evidence type="ECO:0000256" key="5">
    <source>
        <dbReference type="PIRSR" id="PIRSR001430-1"/>
    </source>
</evidence>
<dbReference type="EMBL" id="VHSG01000034">
    <property type="protein sequence ID" value="TQV67692.1"/>
    <property type="molecule type" value="Genomic_DNA"/>
</dbReference>
<dbReference type="OrthoDB" id="9811823at2"/>
<dbReference type="RefSeq" id="WP_142929748.1">
    <property type="nucleotide sequence ID" value="NZ_ML660110.1"/>
</dbReference>
<dbReference type="GO" id="GO:0160147">
    <property type="term" value="F:tRNA pseudouridine(38-40) synthase activity"/>
    <property type="evidence" value="ECO:0007669"/>
    <property type="project" value="UniProtKB-EC"/>
</dbReference>
<evidence type="ECO:0000256" key="6">
    <source>
        <dbReference type="PIRSR" id="PIRSR001430-2"/>
    </source>
</evidence>
<dbReference type="CDD" id="cd02570">
    <property type="entry name" value="PseudoU_synth_EcTruA"/>
    <property type="match status" value="1"/>
</dbReference>
<dbReference type="InterPro" id="IPR020095">
    <property type="entry name" value="PsdUridine_synth_TruA_C"/>
</dbReference>
<name>A0A545SRV0_9GAMM</name>
<sequence length="306" mass="33408">MIQGDRPYTRNGEFLPGQQWPPGMTRVALSVEYNGVPYHGFQAQRTGVATVQRTLEAALSKIAAEAITLVCAGRTDAAVHATNQVVHFDTLAERRDRAWVLGTNTHLPDTISVRWSRVVEPQFHARFSARCRTYRYLIYNGAVRTALQHDQFTYFHRALDLEAMRAGAATLLGEHDFSAFRASQCQAKNPVRRIDRLDIARFGDLVILEVRANAFLHHMVRNIAGVLLAVGCGDCPPGWVAEVLASRDRNAAGVTAPAAGLYLVAIDYPARFGLPPQVPGPHCLPFALGRLPGLEGGGDGDFRGGG</sequence>
<evidence type="ECO:0000259" key="8">
    <source>
        <dbReference type="Pfam" id="PF01416"/>
    </source>
</evidence>
<evidence type="ECO:0000256" key="3">
    <source>
        <dbReference type="ARBA" id="ARBA00023235"/>
    </source>
</evidence>
<comment type="similarity">
    <text evidence="1 4 7">Belongs to the tRNA pseudouridine synthase TruA family.</text>
</comment>
<dbReference type="HAMAP" id="MF_00171">
    <property type="entry name" value="TruA"/>
    <property type="match status" value="1"/>
</dbReference>
<keyword evidence="10" id="KW-1185">Reference proteome</keyword>
<dbReference type="Gene3D" id="3.30.70.660">
    <property type="entry name" value="Pseudouridine synthase I, catalytic domain, C-terminal subdomain"/>
    <property type="match status" value="1"/>
</dbReference>
<dbReference type="PANTHER" id="PTHR11142:SF0">
    <property type="entry name" value="TRNA PSEUDOURIDINE SYNTHASE-LIKE 1"/>
    <property type="match status" value="1"/>
</dbReference>
<dbReference type="SUPFAM" id="SSF55120">
    <property type="entry name" value="Pseudouridine synthase"/>
    <property type="match status" value="1"/>
</dbReference>
<dbReference type="NCBIfam" id="TIGR00071">
    <property type="entry name" value="hisT_truA"/>
    <property type="match status" value="1"/>
</dbReference>
<dbReference type="PANTHER" id="PTHR11142">
    <property type="entry name" value="PSEUDOURIDYLATE SYNTHASE"/>
    <property type="match status" value="1"/>
</dbReference>
<organism evidence="9 10">
    <name type="scientific">Exilibacterium tricleocarpae</name>
    <dbReference type="NCBI Taxonomy" id="2591008"/>
    <lineage>
        <taxon>Bacteria</taxon>
        <taxon>Pseudomonadati</taxon>
        <taxon>Pseudomonadota</taxon>
        <taxon>Gammaproteobacteria</taxon>
        <taxon>Cellvibrionales</taxon>
        <taxon>Cellvibrionaceae</taxon>
        <taxon>Exilibacterium</taxon>
    </lineage>
</organism>
<reference evidence="9 10" key="1">
    <citation type="submission" date="2019-06" db="EMBL/GenBank/DDBJ databases">
        <title>Whole genome sequence for Cellvibrionaceae sp. R142.</title>
        <authorList>
            <person name="Wang G."/>
        </authorList>
    </citation>
    <scope>NUCLEOTIDE SEQUENCE [LARGE SCALE GENOMIC DNA]</scope>
    <source>
        <strain evidence="9 10">R142</strain>
    </source>
</reference>
<comment type="caution">
    <text evidence="4">Lacks conserved residue(s) required for the propagation of feature annotation.</text>
</comment>
<proteinExistence type="inferred from homology"/>
<dbReference type="GO" id="GO:0003723">
    <property type="term" value="F:RNA binding"/>
    <property type="evidence" value="ECO:0007669"/>
    <property type="project" value="InterPro"/>
</dbReference>
<dbReference type="GO" id="GO:0031119">
    <property type="term" value="P:tRNA pseudouridine synthesis"/>
    <property type="evidence" value="ECO:0007669"/>
    <property type="project" value="UniProtKB-UniRule"/>
</dbReference>
<evidence type="ECO:0000313" key="10">
    <source>
        <dbReference type="Proteomes" id="UP000319732"/>
    </source>
</evidence>
<comment type="caution">
    <text evidence="9">The sequence shown here is derived from an EMBL/GenBank/DDBJ whole genome shotgun (WGS) entry which is preliminary data.</text>
</comment>
<feature type="domain" description="Pseudouridine synthase I TruA alpha/beta" evidence="8">
    <location>
        <begin position="31"/>
        <end position="127"/>
    </location>
</feature>
<dbReference type="Pfam" id="PF01416">
    <property type="entry name" value="PseudoU_synth_1"/>
    <property type="match status" value="2"/>
</dbReference>
<dbReference type="PIRSF" id="PIRSF001430">
    <property type="entry name" value="tRNA_psdUrid_synth"/>
    <property type="match status" value="1"/>
</dbReference>
<feature type="active site" description="Nucleophile" evidence="4 5">
    <location>
        <position position="76"/>
    </location>
</feature>
<evidence type="ECO:0000256" key="2">
    <source>
        <dbReference type="ARBA" id="ARBA00022694"/>
    </source>
</evidence>
<keyword evidence="3 4" id="KW-0413">Isomerase</keyword>
<evidence type="ECO:0000256" key="4">
    <source>
        <dbReference type="HAMAP-Rule" id="MF_00171"/>
    </source>
</evidence>
<evidence type="ECO:0000313" key="9">
    <source>
        <dbReference type="EMBL" id="TQV67692.1"/>
    </source>
</evidence>
<dbReference type="InterPro" id="IPR020103">
    <property type="entry name" value="PsdUridine_synth_cat_dom_sf"/>
</dbReference>
<dbReference type="InterPro" id="IPR020097">
    <property type="entry name" value="PsdUridine_synth_TruA_a/b_dom"/>
</dbReference>
<dbReference type="Gene3D" id="3.30.70.580">
    <property type="entry name" value="Pseudouridine synthase I, catalytic domain, N-terminal subdomain"/>
    <property type="match status" value="1"/>
</dbReference>